<dbReference type="AlphaFoldDB" id="A0A7K1UGH8"/>
<protein>
    <submittedName>
        <fullName evidence="1">Amidinotransferase</fullName>
    </submittedName>
</protein>
<reference evidence="1 2" key="1">
    <citation type="submission" date="2019-12" db="EMBL/GenBank/DDBJ databases">
        <title>Nesterenkonia muleiensis sp. nov., a novel actinobacterium isolated from sap of Populus euphratica.</title>
        <authorList>
            <person name="Wang R."/>
        </authorList>
    </citation>
    <scope>NUCLEOTIDE SEQUENCE [LARGE SCALE GENOMIC DNA]</scope>
    <source>
        <strain evidence="1 2">F10</strain>
    </source>
</reference>
<dbReference type="GO" id="GO:0016740">
    <property type="term" value="F:transferase activity"/>
    <property type="evidence" value="ECO:0007669"/>
    <property type="project" value="UniProtKB-KW"/>
</dbReference>
<dbReference type="NCBIfam" id="NF046062">
    <property type="entry name" value="citrull_CtlX"/>
    <property type="match status" value="1"/>
</dbReference>
<evidence type="ECO:0000313" key="1">
    <source>
        <dbReference type="EMBL" id="MVT25577.1"/>
    </source>
</evidence>
<dbReference type="InterPro" id="IPR014541">
    <property type="entry name" value="Amdntrnsf_FN0238"/>
</dbReference>
<dbReference type="PANTHER" id="PTHR43224">
    <property type="entry name" value="AMIDINOTRANSFERASE"/>
    <property type="match status" value="1"/>
</dbReference>
<sequence>MVRPHRFRVNPETAADNAFQRSVVDDESLAAGAYQESTRLAEKLTEAGVAVVLIEDELGLSPDSVFPNNWFTTHPDGRIVLCPMFAPNRRQERRDDVVTQLRARFQVSEVLDLSAAEQRGEFLEGTGSVVIDHERGLAYACRSNRLSPGLFRQYCRLLGLKPVQFDAVDRRGTPVFHTNIMLSVGPNVVLIGAEMIRERSQRDWLLGSLRDSGRTVVELTEEQVTRFAGNALELSGAEGPLLAMSATALAALRPDQVEAISGTTRILTADVSTIEASGGSVRCMLAGIHLPPRLDY</sequence>
<comment type="caution">
    <text evidence="1">The sequence shown here is derived from an EMBL/GenBank/DDBJ whole genome shotgun (WGS) entry which is preliminary data.</text>
</comment>
<dbReference type="Proteomes" id="UP000460157">
    <property type="component" value="Unassembled WGS sequence"/>
</dbReference>
<evidence type="ECO:0000313" key="2">
    <source>
        <dbReference type="Proteomes" id="UP000460157"/>
    </source>
</evidence>
<keyword evidence="2" id="KW-1185">Reference proteome</keyword>
<dbReference type="Gene3D" id="3.75.10.10">
    <property type="entry name" value="L-arginine/glycine Amidinotransferase, Chain A"/>
    <property type="match status" value="1"/>
</dbReference>
<dbReference type="Pfam" id="PF19420">
    <property type="entry name" value="DDAH_eukar"/>
    <property type="match status" value="1"/>
</dbReference>
<name>A0A7K1UGH8_9MICC</name>
<dbReference type="SUPFAM" id="SSF55909">
    <property type="entry name" value="Pentein"/>
    <property type="match status" value="1"/>
</dbReference>
<keyword evidence="1" id="KW-0808">Transferase</keyword>
<accession>A0A7K1UGH8</accession>
<dbReference type="PIRSF" id="PIRSF028188">
    <property type="entry name" value="Amdntrnsf_FN0238"/>
    <property type="match status" value="1"/>
</dbReference>
<organism evidence="1 2">
    <name type="scientific">Nesterenkonia alkaliphila</name>
    <dbReference type="NCBI Taxonomy" id="1463631"/>
    <lineage>
        <taxon>Bacteria</taxon>
        <taxon>Bacillati</taxon>
        <taxon>Actinomycetota</taxon>
        <taxon>Actinomycetes</taxon>
        <taxon>Micrococcales</taxon>
        <taxon>Micrococcaceae</taxon>
        <taxon>Nesterenkonia</taxon>
    </lineage>
</organism>
<gene>
    <name evidence="1" type="ORF">GNZ21_04245</name>
</gene>
<dbReference type="OrthoDB" id="9788268at2"/>
<proteinExistence type="predicted"/>
<dbReference type="PANTHER" id="PTHR43224:SF1">
    <property type="entry name" value="AMIDINOTRANSFERASE"/>
    <property type="match status" value="1"/>
</dbReference>
<dbReference type="EMBL" id="WRPM01000029">
    <property type="protein sequence ID" value="MVT25577.1"/>
    <property type="molecule type" value="Genomic_DNA"/>
</dbReference>